<dbReference type="InterPro" id="IPR036047">
    <property type="entry name" value="F-box-like_dom_sf"/>
</dbReference>
<dbReference type="RefSeq" id="XP_004362843.1">
    <property type="nucleotide sequence ID" value="XM_004362786.1"/>
</dbReference>
<dbReference type="KEGG" id="dfa:DFA_03238"/>
<feature type="region of interest" description="Disordered" evidence="1">
    <location>
        <begin position="103"/>
        <end position="200"/>
    </location>
</feature>
<feature type="compositionally biased region" description="Low complexity" evidence="1">
    <location>
        <begin position="1"/>
        <end position="19"/>
    </location>
</feature>
<dbReference type="Proteomes" id="UP000007797">
    <property type="component" value="Unassembled WGS sequence"/>
</dbReference>
<gene>
    <name evidence="2" type="ORF">DFA_03238</name>
</gene>
<dbReference type="GeneID" id="14877570"/>
<dbReference type="AlphaFoldDB" id="F4PH08"/>
<dbReference type="EMBL" id="GL883006">
    <property type="protein sequence ID" value="EGG24992.1"/>
    <property type="molecule type" value="Genomic_DNA"/>
</dbReference>
<evidence type="ECO:0000313" key="2">
    <source>
        <dbReference type="EMBL" id="EGG24992.1"/>
    </source>
</evidence>
<feature type="compositionally biased region" description="Low complexity" evidence="1">
    <location>
        <begin position="154"/>
        <end position="178"/>
    </location>
</feature>
<evidence type="ECO:0000313" key="3">
    <source>
        <dbReference type="Proteomes" id="UP000007797"/>
    </source>
</evidence>
<protein>
    <recommendedName>
        <fullName evidence="4">F-box domain-containing protein</fullName>
    </recommendedName>
</protein>
<feature type="compositionally biased region" description="Acidic residues" evidence="1">
    <location>
        <begin position="181"/>
        <end position="199"/>
    </location>
</feature>
<feature type="region of interest" description="Disordered" evidence="1">
    <location>
        <begin position="1"/>
        <end position="87"/>
    </location>
</feature>
<feature type="compositionally biased region" description="Polar residues" evidence="1">
    <location>
        <begin position="38"/>
        <end position="70"/>
    </location>
</feature>
<sequence length="390" mass="41745">MSNNNSSSNTTTANSTNKKSLLDTVVSSVMVNHKRTPSENVYPTNPNIPLTRELSNPLSFSTSAMQNNPLPSSPLKNGISSSPTSSSSIPIIVSTAAVNVNNASSSPSHSNIINNNSHSGHSSSNSSPSTSVSGGSTITSLSQHPHAVLLGSGPTSTTTTTTTPVTTPTTHSTKTTPATHDDDDEEEESSSEEEYEDDGSILSLQSMAIGLDNDTGAIDDDLCMSLSDLGDNIIVRISGHLHADDVCSLIRASKHFQGLLALNQPLWRDLNNYYVRTMNSDPYDVNLWDEELYQQQQQQQQQQAAAMASATVKEKGRSITFSSKDAKKSILDINATVGKKSAKSERILSRFCLLPAAAEADHRLLVEAAVYLHRPPKTSSRAATVLTSWC</sequence>
<reference evidence="3" key="1">
    <citation type="journal article" date="2011" name="Genome Res.">
        <title>Phylogeny-wide analysis of social amoeba genomes highlights ancient origins for complex intercellular communication.</title>
        <authorList>
            <person name="Heidel A.J."/>
            <person name="Lawal H.M."/>
            <person name="Felder M."/>
            <person name="Schilde C."/>
            <person name="Helps N.R."/>
            <person name="Tunggal B."/>
            <person name="Rivero F."/>
            <person name="John U."/>
            <person name="Schleicher M."/>
            <person name="Eichinger L."/>
            <person name="Platzer M."/>
            <person name="Noegel A.A."/>
            <person name="Schaap P."/>
            <person name="Gloeckner G."/>
        </authorList>
    </citation>
    <scope>NUCLEOTIDE SEQUENCE [LARGE SCALE GENOMIC DNA]</scope>
    <source>
        <strain evidence="3">SH3</strain>
    </source>
</reference>
<keyword evidence="3" id="KW-1185">Reference proteome</keyword>
<name>F4PH08_CACFS</name>
<dbReference type="SUPFAM" id="SSF81383">
    <property type="entry name" value="F-box domain"/>
    <property type="match status" value="1"/>
</dbReference>
<organism evidence="2 3">
    <name type="scientific">Cavenderia fasciculata</name>
    <name type="common">Slime mold</name>
    <name type="synonym">Dictyostelium fasciculatum</name>
    <dbReference type="NCBI Taxonomy" id="261658"/>
    <lineage>
        <taxon>Eukaryota</taxon>
        <taxon>Amoebozoa</taxon>
        <taxon>Evosea</taxon>
        <taxon>Eumycetozoa</taxon>
        <taxon>Dictyostelia</taxon>
        <taxon>Acytosteliales</taxon>
        <taxon>Cavenderiaceae</taxon>
        <taxon>Cavenderia</taxon>
    </lineage>
</organism>
<evidence type="ECO:0008006" key="4">
    <source>
        <dbReference type="Google" id="ProtNLM"/>
    </source>
</evidence>
<evidence type="ECO:0000256" key="1">
    <source>
        <dbReference type="SAM" id="MobiDB-lite"/>
    </source>
</evidence>
<proteinExistence type="predicted"/>
<feature type="compositionally biased region" description="Low complexity" evidence="1">
    <location>
        <begin position="103"/>
        <end position="140"/>
    </location>
</feature>
<accession>F4PH08</accession>